<reference evidence="1 2" key="1">
    <citation type="submission" date="2015-07" db="EMBL/GenBank/DDBJ databases">
        <title>Lactobacillus korensis/26-25/ whole genome sequencing.</title>
        <authorList>
            <person name="Kim M.K."/>
            <person name="Im W.-T."/>
            <person name="Srinivasan S."/>
            <person name="Lee J.-J."/>
        </authorList>
    </citation>
    <scope>NUCLEOTIDE SEQUENCE [LARGE SCALE GENOMIC DNA]</scope>
    <source>
        <strain evidence="1 2">26-25</strain>
    </source>
</reference>
<dbReference type="KEGG" id="lko:ABN16_02490"/>
<evidence type="ECO:0000313" key="2">
    <source>
        <dbReference type="Proteomes" id="UP000036000"/>
    </source>
</evidence>
<gene>
    <name evidence="1" type="ORF">ABN16_02490</name>
</gene>
<evidence type="ECO:0000313" key="1">
    <source>
        <dbReference type="EMBL" id="AKP63972.1"/>
    </source>
</evidence>
<name>A0AAC8ZGK1_9LACO</name>
<keyword evidence="2" id="KW-1185">Reference proteome</keyword>
<dbReference type="AlphaFoldDB" id="A0AAC8ZGK1"/>
<proteinExistence type="predicted"/>
<dbReference type="EMBL" id="CP012033">
    <property type="protein sequence ID" value="AKP63972.1"/>
    <property type="molecule type" value="Genomic_DNA"/>
</dbReference>
<sequence>MYSELDSGILLPEVRVVEREQQRLDTGLAAELNAALKTKRTQLELLQLLYGQTEKAHRQCSSASTEQVARTDAE</sequence>
<accession>A0AAC8ZGK1</accession>
<protein>
    <submittedName>
        <fullName evidence="1">Uncharacterized protein</fullName>
    </submittedName>
</protein>
<dbReference type="Proteomes" id="UP000036000">
    <property type="component" value="Chromosome"/>
</dbReference>
<organism evidence="1 2">
    <name type="scientific">Levilactobacillus koreensis</name>
    <dbReference type="NCBI Taxonomy" id="637971"/>
    <lineage>
        <taxon>Bacteria</taxon>
        <taxon>Bacillati</taxon>
        <taxon>Bacillota</taxon>
        <taxon>Bacilli</taxon>
        <taxon>Lactobacillales</taxon>
        <taxon>Lactobacillaceae</taxon>
        <taxon>Levilactobacillus</taxon>
    </lineage>
</organism>